<evidence type="ECO:0000256" key="2">
    <source>
        <dbReference type="ARBA" id="ARBA00022475"/>
    </source>
</evidence>
<dbReference type="PIRSF" id="PIRSF006060">
    <property type="entry name" value="AA_transporter"/>
    <property type="match status" value="1"/>
</dbReference>
<keyword evidence="2" id="KW-1003">Cell membrane</keyword>
<keyword evidence="3 6" id="KW-0812">Transmembrane</keyword>
<feature type="transmembrane region" description="Helical" evidence="6">
    <location>
        <begin position="440"/>
        <end position="462"/>
    </location>
</feature>
<comment type="subcellular location">
    <subcellularLocation>
        <location evidence="1">Cell membrane</location>
        <topology evidence="1">Multi-pass membrane protein</topology>
    </subcellularLocation>
</comment>
<dbReference type="InterPro" id="IPR002293">
    <property type="entry name" value="AA/rel_permease1"/>
</dbReference>
<evidence type="ECO:0000256" key="1">
    <source>
        <dbReference type="ARBA" id="ARBA00004651"/>
    </source>
</evidence>
<gene>
    <name evidence="7" type="ordered locus">Desmu_0258</name>
</gene>
<feature type="transmembrane region" description="Helical" evidence="6">
    <location>
        <begin position="285"/>
        <end position="309"/>
    </location>
</feature>
<evidence type="ECO:0000313" key="8">
    <source>
        <dbReference type="Proteomes" id="UP000001068"/>
    </source>
</evidence>
<dbReference type="HOGENOM" id="CLU_034270_0_0_2"/>
<evidence type="ECO:0000256" key="5">
    <source>
        <dbReference type="ARBA" id="ARBA00023136"/>
    </source>
</evidence>
<accession>E8R7V1</accession>
<dbReference type="AlphaFoldDB" id="E8R7V1"/>
<dbReference type="STRING" id="765177.Desmu_0258"/>
<keyword evidence="8" id="KW-1185">Reference proteome</keyword>
<feature type="transmembrane region" description="Helical" evidence="6">
    <location>
        <begin position="48"/>
        <end position="76"/>
    </location>
</feature>
<dbReference type="eggNOG" id="arCOG03463">
    <property type="taxonomic scope" value="Archaea"/>
</dbReference>
<sequence length="540" mass="58553" precursor="true">MSEESPLTVFRAYLLKREFTWFDVFLWVVANPVASGLFYYSVSATGEYGYYGGVVPAAFIAAGIVFAPVALLFMIVASSLPRSASPYVLASRGLGALPGFIAASLYLFMSGGLLSLGFLAYSSIEVLGDGLTVSGHIAGSSILVGLGSAVRAQPYMLLAAFTLVTVLFLAAGMGRKSVKALLHASTALPLVLYAAVMLSLFPFSRSVFTGNWDRLFNNSYSRIVDLALNGGVVNGVSVQPLRAVSEWSGTFTVFTMAVWAYLGVENASFIAGEVREPGSSYLKGYIAGYMVLVAMYTVTPVAVTLVAGYDFLSAYSYLYHHYPDVLKTLMGVNAPPAPCLATIVSVYTGNMVTSLLFTLAAFLFYFNTMLTSWVSATRILFALGEDRLMPRLTARVSRRTHVPGYANLFIYILSIAVVSASPFIRSHPSIEASFIRLMTLGYAFFLTITGLALISTLVFAEELYERFTFKDKRVLYPIGFTTSVVGFALALSSFAGISLTDILVASTGFSLILLLFIAVTFYMKRRGVRYSEVFSRIPPM</sequence>
<feature type="transmembrane region" description="Helical" evidence="6">
    <location>
        <begin position="402"/>
        <end position="420"/>
    </location>
</feature>
<dbReference type="GO" id="GO:0005886">
    <property type="term" value="C:plasma membrane"/>
    <property type="evidence" value="ECO:0007669"/>
    <property type="project" value="UniProtKB-SubCell"/>
</dbReference>
<dbReference type="Pfam" id="PF13520">
    <property type="entry name" value="AA_permease_2"/>
    <property type="match status" value="1"/>
</dbReference>
<reference evidence="8" key="1">
    <citation type="submission" date="2010-11" db="EMBL/GenBank/DDBJ databases">
        <title>The complete genome of Desulfurococcus mucosus DSM 2162.</title>
        <authorList>
            <consortium name="US DOE Joint Genome Institute (JGI-PGF)"/>
            <person name="Lucas S."/>
            <person name="Copeland A."/>
            <person name="Lapidus A."/>
            <person name="Bruce D."/>
            <person name="Goodwin L."/>
            <person name="Pitluck S."/>
            <person name="Kyrpides N."/>
            <person name="Mavromatis K."/>
            <person name="Pagani I."/>
            <person name="Ivanova N."/>
            <person name="Ovchinnikova G."/>
            <person name="Chertkov O."/>
            <person name="Held B."/>
            <person name="Brettin T."/>
            <person name="Detter J.C."/>
            <person name="Tapia R."/>
            <person name="Han C."/>
            <person name="Land M."/>
            <person name="Hauser L."/>
            <person name="Markowitz V."/>
            <person name="Cheng J.-F."/>
            <person name="Hugenholtz P."/>
            <person name="Woyke T."/>
            <person name="Wu D."/>
            <person name="Wirth R."/>
            <person name="Bilek Y."/>
            <person name="Hader T."/>
            <person name="Klenk H.-P."/>
            <person name="Eisen J.A."/>
        </authorList>
    </citation>
    <scope>NUCLEOTIDE SEQUENCE [LARGE SCALE GENOMIC DNA]</scope>
    <source>
        <strain evidence="8">ATCC 35584 / DSM 2162 / JCM 9187 / O7/1</strain>
    </source>
</reference>
<feature type="transmembrane region" description="Helical" evidence="6">
    <location>
        <begin position="474"/>
        <end position="496"/>
    </location>
</feature>
<evidence type="ECO:0000256" key="4">
    <source>
        <dbReference type="ARBA" id="ARBA00022989"/>
    </source>
</evidence>
<dbReference type="Gene3D" id="1.20.1740.10">
    <property type="entry name" value="Amino acid/polyamine transporter I"/>
    <property type="match status" value="1"/>
</dbReference>
<dbReference type="GeneID" id="10152950"/>
<dbReference type="PANTHER" id="PTHR42770:SF7">
    <property type="entry name" value="MEMBRANE PROTEIN"/>
    <property type="match status" value="1"/>
</dbReference>
<dbReference type="KEGG" id="dmu:Desmu_0258"/>
<feature type="transmembrane region" description="Helical" evidence="6">
    <location>
        <begin position="21"/>
        <end position="42"/>
    </location>
</feature>
<feature type="transmembrane region" description="Helical" evidence="6">
    <location>
        <begin position="155"/>
        <end position="173"/>
    </location>
</feature>
<dbReference type="RefSeq" id="WP_013561799.1">
    <property type="nucleotide sequence ID" value="NC_014961.1"/>
</dbReference>
<feature type="transmembrane region" description="Helical" evidence="6">
    <location>
        <begin position="97"/>
        <end position="121"/>
    </location>
</feature>
<feature type="transmembrane region" description="Helical" evidence="6">
    <location>
        <begin position="247"/>
        <end position="264"/>
    </location>
</feature>
<keyword evidence="5 6" id="KW-0472">Membrane</keyword>
<proteinExistence type="predicted"/>
<dbReference type="EMBL" id="CP002363">
    <property type="protein sequence ID" value="ADV64577.1"/>
    <property type="molecule type" value="Genomic_DNA"/>
</dbReference>
<organism evidence="7 8">
    <name type="scientific">Desulfurococcus mucosus (strain ATCC 35584 / DSM 2162 / JCM 9187 / O7/1)</name>
    <dbReference type="NCBI Taxonomy" id="765177"/>
    <lineage>
        <taxon>Archaea</taxon>
        <taxon>Thermoproteota</taxon>
        <taxon>Thermoprotei</taxon>
        <taxon>Desulfurococcales</taxon>
        <taxon>Desulfurococcaceae</taxon>
        <taxon>Desulfurococcus</taxon>
    </lineage>
</organism>
<keyword evidence="4 6" id="KW-1133">Transmembrane helix</keyword>
<evidence type="ECO:0000256" key="6">
    <source>
        <dbReference type="SAM" id="Phobius"/>
    </source>
</evidence>
<dbReference type="Proteomes" id="UP000001068">
    <property type="component" value="Chromosome"/>
</dbReference>
<protein>
    <submittedName>
        <fullName evidence="7">Amino acid permease-associated region</fullName>
    </submittedName>
</protein>
<name>E8R7V1_DESM0</name>
<reference evidence="7 8" key="2">
    <citation type="journal article" date="2011" name="Stand. Genomic Sci.">
        <title>Complete genome sequence of Desulfurococcus mucosus type strain (O7/1).</title>
        <authorList>
            <person name="Wirth R."/>
            <person name="Chertkov O."/>
            <person name="Held B."/>
            <person name="Lapidus A."/>
            <person name="Nolan M."/>
            <person name="Lucas S."/>
            <person name="Hammon N."/>
            <person name="Deshpande S."/>
            <person name="Cheng J.F."/>
            <person name="Tapia R."/>
            <person name="Han C."/>
            <person name="Goodwin L."/>
            <person name="Pitluck S."/>
            <person name="Liolios K."/>
            <person name="Ioanna P."/>
            <person name="Ivanova N."/>
            <person name="Mavromatis K."/>
            <person name="Mikhailova N."/>
            <person name="Pati A."/>
            <person name="Chen A."/>
            <person name="Palaniappan K."/>
            <person name="Land M."/>
            <person name="Hauser L."/>
            <person name="Chang Y.J."/>
            <person name="Jeffries C.D."/>
            <person name="Bilek Y."/>
            <person name="Hader T."/>
            <person name="Rohde M."/>
            <person name="Spring S."/>
            <person name="Sikorski J."/>
            <person name="Goker M."/>
            <person name="Woyke T."/>
            <person name="Bristow J."/>
            <person name="Eisen J.A."/>
            <person name="Markowitz V."/>
            <person name="Hugenholtz P."/>
            <person name="Kyrpides N.C."/>
            <person name="Klenk H.P."/>
        </authorList>
    </citation>
    <scope>NUCLEOTIDE SEQUENCE [LARGE SCALE GENOMIC DNA]</scope>
    <source>
        <strain evidence="8">ATCC 35584 / DSM 2162 / JCM 9187 / O7/1</strain>
    </source>
</reference>
<feature type="transmembrane region" description="Helical" evidence="6">
    <location>
        <begin position="355"/>
        <end position="381"/>
    </location>
</feature>
<evidence type="ECO:0000313" key="7">
    <source>
        <dbReference type="EMBL" id="ADV64577.1"/>
    </source>
</evidence>
<dbReference type="PANTHER" id="PTHR42770">
    <property type="entry name" value="AMINO ACID TRANSPORTER-RELATED"/>
    <property type="match status" value="1"/>
</dbReference>
<dbReference type="OrthoDB" id="43026at2157"/>
<dbReference type="InterPro" id="IPR050367">
    <property type="entry name" value="APC_superfamily"/>
</dbReference>
<feature type="transmembrane region" description="Helical" evidence="6">
    <location>
        <begin position="180"/>
        <end position="203"/>
    </location>
</feature>
<dbReference type="GO" id="GO:0022857">
    <property type="term" value="F:transmembrane transporter activity"/>
    <property type="evidence" value="ECO:0007669"/>
    <property type="project" value="InterPro"/>
</dbReference>
<feature type="transmembrane region" description="Helical" evidence="6">
    <location>
        <begin position="502"/>
        <end position="522"/>
    </location>
</feature>
<evidence type="ECO:0000256" key="3">
    <source>
        <dbReference type="ARBA" id="ARBA00022692"/>
    </source>
</evidence>